<comment type="subcellular location">
    <subcellularLocation>
        <location evidence="1">Cell membrane</location>
        <topology evidence="1">Multi-pass membrane protein</topology>
    </subcellularLocation>
</comment>
<organism evidence="13 14">
    <name type="scientific">Methanocella paludicola (strain DSM 17711 / JCM 13418 / NBRC 101707 / SANAE)</name>
    <dbReference type="NCBI Taxonomy" id="304371"/>
    <lineage>
        <taxon>Archaea</taxon>
        <taxon>Methanobacteriati</taxon>
        <taxon>Methanobacteriota</taxon>
        <taxon>Stenosarchaea group</taxon>
        <taxon>Methanomicrobia</taxon>
        <taxon>Methanocellales</taxon>
        <taxon>Methanocellaceae</taxon>
        <taxon>Methanocella</taxon>
    </lineage>
</organism>
<dbReference type="SMART" id="SM01091">
    <property type="entry name" value="CorC_HlyC"/>
    <property type="match status" value="1"/>
</dbReference>
<evidence type="ECO:0000256" key="7">
    <source>
        <dbReference type="ARBA" id="ARBA00023136"/>
    </source>
</evidence>
<dbReference type="Gene3D" id="3.10.580.10">
    <property type="entry name" value="CBS-domain"/>
    <property type="match status" value="1"/>
</dbReference>
<dbReference type="KEGG" id="mpd:MCP_1320"/>
<dbReference type="InterPro" id="IPR046342">
    <property type="entry name" value="CBS_dom_sf"/>
</dbReference>
<dbReference type="Pfam" id="PF00571">
    <property type="entry name" value="CBS"/>
    <property type="match status" value="2"/>
</dbReference>
<feature type="transmembrane region" description="Helical" evidence="10">
    <location>
        <begin position="103"/>
        <end position="125"/>
    </location>
</feature>
<dbReference type="Proteomes" id="UP000001882">
    <property type="component" value="Chromosome"/>
</dbReference>
<dbReference type="PATRIC" id="fig|304371.9.peg.1358"/>
<dbReference type="PROSITE" id="PS51846">
    <property type="entry name" value="CNNM"/>
    <property type="match status" value="1"/>
</dbReference>
<evidence type="ECO:0000313" key="14">
    <source>
        <dbReference type="Proteomes" id="UP000001882"/>
    </source>
</evidence>
<evidence type="ECO:0000259" key="12">
    <source>
        <dbReference type="PROSITE" id="PS51846"/>
    </source>
</evidence>
<keyword evidence="8" id="KW-0028">Amino-acid biosynthesis</keyword>
<dbReference type="CDD" id="cd04590">
    <property type="entry name" value="CBS_pair_CorC_HlyC_assoc"/>
    <property type="match status" value="1"/>
</dbReference>
<dbReference type="InterPro" id="IPR005170">
    <property type="entry name" value="Transptr-assoc_dom"/>
</dbReference>
<feature type="transmembrane region" description="Helical" evidence="10">
    <location>
        <begin position="6"/>
        <end position="29"/>
    </location>
</feature>
<dbReference type="Gene3D" id="3.30.465.10">
    <property type="match status" value="1"/>
</dbReference>
<dbReference type="InterPro" id="IPR051676">
    <property type="entry name" value="UPF0053_domain"/>
</dbReference>
<dbReference type="InterPro" id="IPR002550">
    <property type="entry name" value="CNNM"/>
</dbReference>
<keyword evidence="6 9" id="KW-0129">CBS domain</keyword>
<protein>
    <recommendedName>
        <fullName evidence="15">Hemolysin</fullName>
    </recommendedName>
</protein>
<dbReference type="GO" id="GO:0050660">
    <property type="term" value="F:flavin adenine dinucleotide binding"/>
    <property type="evidence" value="ECO:0007669"/>
    <property type="project" value="InterPro"/>
</dbReference>
<name>D1YY70_METPS</name>
<keyword evidence="2" id="KW-1003">Cell membrane</keyword>
<dbReference type="FunFam" id="3.10.580.10:FF:000002">
    <property type="entry name" value="Magnesium/cobalt efflux protein CorC"/>
    <property type="match status" value="1"/>
</dbReference>
<evidence type="ECO:0000256" key="3">
    <source>
        <dbReference type="ARBA" id="ARBA00022692"/>
    </source>
</evidence>
<dbReference type="Pfam" id="PF03471">
    <property type="entry name" value="CorC_HlyC"/>
    <property type="match status" value="1"/>
</dbReference>
<accession>D1YY70</accession>
<evidence type="ECO:0000256" key="1">
    <source>
        <dbReference type="ARBA" id="ARBA00004651"/>
    </source>
</evidence>
<dbReference type="GO" id="GO:0005886">
    <property type="term" value="C:plasma membrane"/>
    <property type="evidence" value="ECO:0007669"/>
    <property type="project" value="UniProtKB-SubCell"/>
</dbReference>
<feature type="domain" description="CNNM transmembrane" evidence="12">
    <location>
        <begin position="1"/>
        <end position="201"/>
    </location>
</feature>
<evidence type="ECO:0000256" key="6">
    <source>
        <dbReference type="ARBA" id="ARBA00023122"/>
    </source>
</evidence>
<dbReference type="InterPro" id="IPR000644">
    <property type="entry name" value="CBS_dom"/>
</dbReference>
<dbReference type="AlphaFoldDB" id="D1YY70"/>
<feature type="domain" description="CBS" evidence="11">
    <location>
        <begin position="284"/>
        <end position="340"/>
    </location>
</feature>
<feature type="transmembrane region" description="Helical" evidence="10">
    <location>
        <begin position="60"/>
        <end position="83"/>
    </location>
</feature>
<evidence type="ECO:0000259" key="11">
    <source>
        <dbReference type="PROSITE" id="PS51371"/>
    </source>
</evidence>
<reference evidence="14" key="3">
    <citation type="journal article" date="2011" name="PLoS ONE">
        <title>Genome sequence of a mesophilic hydrogenotrophic methanogen Methanocella paludicola, the first cultivated representative of the order Methanocellales.</title>
        <authorList>
            <person name="Sakai S."/>
            <person name="Takaki Y."/>
            <person name="Shimamura S."/>
            <person name="Sekine M."/>
            <person name="Tajima T."/>
            <person name="Kosugi H."/>
            <person name="Ichikawa N."/>
            <person name="Tasumi E."/>
            <person name="Hiraki A.T."/>
            <person name="Shimizu A."/>
            <person name="Kato Y."/>
            <person name="Nishiko R."/>
            <person name="Mori K."/>
            <person name="Fujita N."/>
            <person name="Imachi H."/>
            <person name="Takai K."/>
        </authorList>
    </citation>
    <scope>NUCLEOTIDE SEQUENCE [LARGE SCALE GENOMIC DNA]</scope>
    <source>
        <strain evidence="14">DSM 17711 / JCM 13418 / NBRC 101707 / SANAE</strain>
    </source>
</reference>
<keyword evidence="4" id="KW-0677">Repeat</keyword>
<dbReference type="InParanoid" id="D1YY70"/>
<dbReference type="InterPro" id="IPR016169">
    <property type="entry name" value="FAD-bd_PCMH_sub2"/>
</dbReference>
<keyword evidence="3 10" id="KW-0812">Transmembrane</keyword>
<dbReference type="eggNOG" id="arCOG00626">
    <property type="taxonomic scope" value="Archaea"/>
</dbReference>
<dbReference type="GeneID" id="8681289"/>
<evidence type="ECO:0000256" key="4">
    <source>
        <dbReference type="ARBA" id="ARBA00022737"/>
    </source>
</evidence>
<keyword evidence="8" id="KW-0486">Methionine biosynthesis</keyword>
<dbReference type="SUPFAM" id="SSF54631">
    <property type="entry name" value="CBS-domain pair"/>
    <property type="match status" value="1"/>
</dbReference>
<dbReference type="InterPro" id="IPR036318">
    <property type="entry name" value="FAD-bd_PCMH-like_sf"/>
</dbReference>
<dbReference type="EMBL" id="AP011532">
    <property type="protein sequence ID" value="BAI61392.1"/>
    <property type="molecule type" value="Genomic_DNA"/>
</dbReference>
<keyword evidence="14" id="KW-1185">Reference proteome</keyword>
<evidence type="ECO:0008006" key="15">
    <source>
        <dbReference type="Google" id="ProtNLM"/>
    </source>
</evidence>
<dbReference type="PANTHER" id="PTHR43099">
    <property type="entry name" value="UPF0053 PROTEIN YRKA"/>
    <property type="match status" value="1"/>
</dbReference>
<reference evidence="13 14" key="1">
    <citation type="journal article" date="2007" name="Appl. Environ. Microbiol.">
        <title>Isolation of key methanogens for global methane emission from rice paddy fields: a novel isolate affiliated with the clone cluster rice cluster I.</title>
        <authorList>
            <person name="Sakai S."/>
            <person name="Imachi H."/>
            <person name="Sekiguchi Y."/>
            <person name="Ohashi A."/>
            <person name="Harada H."/>
            <person name="Kamagata Y."/>
        </authorList>
    </citation>
    <scope>NUCLEOTIDE SEQUENCE [LARGE SCALE GENOMIC DNA]</scope>
    <source>
        <strain evidence="14">DSM 17711 / JCM 13418 / NBRC 101707 / SANAE</strain>
    </source>
</reference>
<evidence type="ECO:0000313" key="13">
    <source>
        <dbReference type="EMBL" id="BAI61392.1"/>
    </source>
</evidence>
<dbReference type="Pfam" id="PF01595">
    <property type="entry name" value="CNNM"/>
    <property type="match status" value="1"/>
</dbReference>
<feature type="domain" description="CBS" evidence="11">
    <location>
        <begin position="220"/>
        <end position="279"/>
    </location>
</feature>
<dbReference type="STRING" id="304371.MCP_1320"/>
<dbReference type="PROSITE" id="PS51371">
    <property type="entry name" value="CBS"/>
    <property type="match status" value="2"/>
</dbReference>
<evidence type="ECO:0000256" key="9">
    <source>
        <dbReference type="PROSITE-ProRule" id="PRU00703"/>
    </source>
</evidence>
<keyword evidence="5 10" id="KW-1133">Transmembrane helix</keyword>
<evidence type="ECO:0000256" key="8">
    <source>
        <dbReference type="ARBA" id="ARBA00023167"/>
    </source>
</evidence>
<dbReference type="SUPFAM" id="SSF56176">
    <property type="entry name" value="FAD-binding/transporter-associated domain-like"/>
    <property type="match status" value="1"/>
</dbReference>
<dbReference type="SMART" id="SM00116">
    <property type="entry name" value="CBS"/>
    <property type="match status" value="2"/>
</dbReference>
<dbReference type="OrthoDB" id="53218at2157"/>
<gene>
    <name evidence="13" type="ordered locus">MCP_1320</name>
</gene>
<evidence type="ECO:0000256" key="2">
    <source>
        <dbReference type="ARBA" id="ARBA00022475"/>
    </source>
</evidence>
<dbReference type="PANTHER" id="PTHR43099:SF2">
    <property type="entry name" value="UPF0053 PROTEIN YRKA"/>
    <property type="match status" value="1"/>
</dbReference>
<dbReference type="GO" id="GO:0009086">
    <property type="term" value="P:methionine biosynthetic process"/>
    <property type="evidence" value="ECO:0007669"/>
    <property type="project" value="UniProtKB-KW"/>
</dbReference>
<proteinExistence type="predicted"/>
<reference evidence="13 14" key="2">
    <citation type="journal article" date="2008" name="Int. J. Syst. Evol. Microbiol.">
        <title>Methanocella paludicola gen. nov., sp. nov., a methane-producing archaeon, the first isolate of the lineage 'Rice Cluster I', and proposal of the new archaeal order Methanocellales ord. nov.</title>
        <authorList>
            <person name="Sakai S."/>
            <person name="Imachi H."/>
            <person name="Hanada S."/>
            <person name="Ohashi A."/>
            <person name="Harada H."/>
            <person name="Kamagata Y."/>
        </authorList>
    </citation>
    <scope>NUCLEOTIDE SEQUENCE [LARGE SCALE GENOMIC DNA]</scope>
    <source>
        <strain evidence="14">DSM 17711 / JCM 13418 / NBRC 101707 / SANAE</strain>
    </source>
</reference>
<sequence length="437" mass="47932">MSNIWIEILIILLLILFNGLFAMAEIAIISGRKARLQQYAEEGDASAKSALELANSPGDFLSTIQVGITLVGILAGAFGGATIAKEITPYIASYPALAPYSDVISILIVVLPITYLTIVIGELVPKRIGLNYAERIARLIASPMRLLSKLAMPVVRLLSLSTDLILWALSVKPSTEPPVTEEEIKVLIDQGAKAGVFEEAESDMVDSIFRLSDRRVSSMMVPRTDLTVLYLDDTVNDIVKKIAESGHSSYPVCDSELDNVLGIVYVKDLLARYLEQNKLDLKATMKEPLFMPESMPALKALELFKKSGKHMAVIIDEYGGLQGLVTIHDIMESVVGDVPTIDSPRATQRDDGSWLVDGMMPVDEFKNILDIKSLPDEDTGTFQTLGGFVMAHLHRIPAAGNKFTMEGYTYEVVDMDGMRVDKVLVTPPKAEELNEKD</sequence>
<dbReference type="InterPro" id="IPR044751">
    <property type="entry name" value="Ion_transp-like_CBS"/>
</dbReference>
<dbReference type="RefSeq" id="WP_012900071.1">
    <property type="nucleotide sequence ID" value="NC_013665.1"/>
</dbReference>
<evidence type="ECO:0000256" key="10">
    <source>
        <dbReference type="SAM" id="Phobius"/>
    </source>
</evidence>
<keyword evidence="7 10" id="KW-0472">Membrane</keyword>
<evidence type="ECO:0000256" key="5">
    <source>
        <dbReference type="ARBA" id="ARBA00022989"/>
    </source>
</evidence>